<evidence type="ECO:0000256" key="1">
    <source>
        <dbReference type="ARBA" id="ARBA00004442"/>
    </source>
</evidence>
<keyword evidence="8" id="KW-0732">Signal</keyword>
<evidence type="ECO:0000256" key="8">
    <source>
        <dbReference type="SAM" id="SignalP"/>
    </source>
</evidence>
<keyword evidence="4" id="KW-1134">Transmembrane beta strand</keyword>
<reference evidence="9 10" key="1">
    <citation type="submission" date="2021-01" db="EMBL/GenBank/DDBJ databases">
        <title>Prevotella A2931 sp. nov.</title>
        <authorList>
            <person name="Buhl M."/>
            <person name="Oberhettinger P."/>
        </authorList>
    </citation>
    <scope>NUCLEOTIDE SEQUENCE [LARGE SCALE GENOMIC DNA]</scope>
    <source>
        <strain evidence="9 10">A2931</strain>
    </source>
</reference>
<dbReference type="PANTHER" id="PTHR30026:SF20">
    <property type="entry name" value="OUTER MEMBRANE PROTEIN TOLC"/>
    <property type="match status" value="1"/>
</dbReference>
<feature type="chain" id="PRO_5045363392" evidence="8">
    <location>
        <begin position="24"/>
        <end position="446"/>
    </location>
</feature>
<comment type="caution">
    <text evidence="9">The sequence shown here is derived from an EMBL/GenBank/DDBJ whole genome shotgun (WGS) entry which is preliminary data.</text>
</comment>
<name>A0ABS3M8K2_9BACT</name>
<feature type="signal peptide" evidence="8">
    <location>
        <begin position="1"/>
        <end position="23"/>
    </location>
</feature>
<keyword evidence="3" id="KW-0813">Transport</keyword>
<dbReference type="Gene3D" id="1.20.1600.10">
    <property type="entry name" value="Outer membrane efflux proteins (OEP)"/>
    <property type="match status" value="1"/>
</dbReference>
<dbReference type="SUPFAM" id="SSF56954">
    <property type="entry name" value="Outer membrane efflux proteins (OEP)"/>
    <property type="match status" value="1"/>
</dbReference>
<evidence type="ECO:0000313" key="9">
    <source>
        <dbReference type="EMBL" id="MBO1364381.1"/>
    </source>
</evidence>
<dbReference type="InterPro" id="IPR051906">
    <property type="entry name" value="TolC-like"/>
</dbReference>
<accession>A0ABS3M8K2</accession>
<evidence type="ECO:0000256" key="2">
    <source>
        <dbReference type="ARBA" id="ARBA00007613"/>
    </source>
</evidence>
<organism evidence="9 10">
    <name type="scientific">Prevotella illustrans</name>
    <dbReference type="NCBI Taxonomy" id="2800387"/>
    <lineage>
        <taxon>Bacteria</taxon>
        <taxon>Pseudomonadati</taxon>
        <taxon>Bacteroidota</taxon>
        <taxon>Bacteroidia</taxon>
        <taxon>Bacteroidales</taxon>
        <taxon>Prevotellaceae</taxon>
        <taxon>Prevotella</taxon>
    </lineage>
</organism>
<evidence type="ECO:0000256" key="7">
    <source>
        <dbReference type="ARBA" id="ARBA00023237"/>
    </source>
</evidence>
<gene>
    <name evidence="9" type="ORF">JHU38_11505</name>
</gene>
<dbReference type="RefSeq" id="WP_107582656.1">
    <property type="nucleotide sequence ID" value="NZ_JAERMS010000055.1"/>
</dbReference>
<comment type="subcellular location">
    <subcellularLocation>
        <location evidence="1">Cell outer membrane</location>
    </subcellularLocation>
</comment>
<dbReference type="InterPro" id="IPR003423">
    <property type="entry name" value="OMP_efflux"/>
</dbReference>
<proteinExistence type="inferred from homology"/>
<evidence type="ECO:0000256" key="5">
    <source>
        <dbReference type="ARBA" id="ARBA00022692"/>
    </source>
</evidence>
<comment type="similarity">
    <text evidence="2">Belongs to the outer membrane factor (OMF) (TC 1.B.17) family.</text>
</comment>
<keyword evidence="5" id="KW-0812">Transmembrane</keyword>
<evidence type="ECO:0000256" key="6">
    <source>
        <dbReference type="ARBA" id="ARBA00023136"/>
    </source>
</evidence>
<keyword evidence="10" id="KW-1185">Reference proteome</keyword>
<dbReference type="Proteomes" id="UP000664265">
    <property type="component" value="Unassembled WGS sequence"/>
</dbReference>
<dbReference type="Pfam" id="PF02321">
    <property type="entry name" value="OEP"/>
    <property type="match status" value="2"/>
</dbReference>
<dbReference type="EMBL" id="JAERMS010000055">
    <property type="protein sequence ID" value="MBO1364381.1"/>
    <property type="molecule type" value="Genomic_DNA"/>
</dbReference>
<protein>
    <submittedName>
        <fullName evidence="9">TolC family protein</fullName>
    </submittedName>
</protein>
<sequence length="446" mass="50047">MRKPLATLLLGIALLAPASEAPARDWSLQDCINYALQNNISLQKQRIQKLSANEDLLQARAALLPNLSFSTSQNFNYTPWIESGISGDGYSRSGVDKFYYNGTYGLSGNWTLWNGNRNHNTVKFNKLAEEKAAIDSATTANNIQEQIAQLYIQILYSMEAIKVNKESFESSVQNEDRGKEMVKIGKMSKADLAQLTAQRAQDEYNIVSAGSAVKNYKRQLKQLLQITDEEEFNITTPETSDDMALQEIPSLNYVYTAALDYRPELKGYQNLIDQSNLQIKIAKAQGMPTVSANAGVSTSTTSMNKLDWSRQLKSNISAGVGISVSIPIFDNRSKRTAVNKAILQRESSMLDLKNEQTTLYSSIENYWLQAVTNQNQFKAAKVSTESAQTSYDLLSEQFRLGLKNIVELRTGKDNLLKARQNELQSKYLTILNLDMLRFYQDGSLKK</sequence>
<keyword evidence="6" id="KW-0472">Membrane</keyword>
<dbReference type="PANTHER" id="PTHR30026">
    <property type="entry name" value="OUTER MEMBRANE PROTEIN TOLC"/>
    <property type="match status" value="1"/>
</dbReference>
<evidence type="ECO:0000256" key="4">
    <source>
        <dbReference type="ARBA" id="ARBA00022452"/>
    </source>
</evidence>
<keyword evidence="7" id="KW-0998">Cell outer membrane</keyword>
<evidence type="ECO:0000256" key="3">
    <source>
        <dbReference type="ARBA" id="ARBA00022448"/>
    </source>
</evidence>
<evidence type="ECO:0000313" key="10">
    <source>
        <dbReference type="Proteomes" id="UP000664265"/>
    </source>
</evidence>